<evidence type="ECO:0000256" key="1">
    <source>
        <dbReference type="ARBA" id="ARBA00022617"/>
    </source>
</evidence>
<dbReference type="Gene3D" id="1.10.630.10">
    <property type="entry name" value="Cytochrome P450"/>
    <property type="match status" value="1"/>
</dbReference>
<protein>
    <submittedName>
        <fullName evidence="9">Isoflavone 3'-hydroxylase-like</fullName>
    </submittedName>
</protein>
<dbReference type="EMBL" id="JANAVB010023549">
    <property type="protein sequence ID" value="KAJ6823169.1"/>
    <property type="molecule type" value="Genomic_DNA"/>
</dbReference>
<name>A0AAX6G3A2_IRIPA</name>
<dbReference type="Pfam" id="PF00067">
    <property type="entry name" value="p450"/>
    <property type="match status" value="2"/>
</dbReference>
<accession>A0AAX6G3A2</accession>
<keyword evidence="8" id="KW-0812">Transmembrane</keyword>
<keyword evidence="7" id="KW-0175">Coiled coil</keyword>
<dbReference type="GO" id="GO:0005506">
    <property type="term" value="F:iron ion binding"/>
    <property type="evidence" value="ECO:0007669"/>
    <property type="project" value="InterPro"/>
</dbReference>
<reference evidence="9" key="1">
    <citation type="journal article" date="2023" name="GigaByte">
        <title>Genome assembly of the bearded iris, Iris pallida Lam.</title>
        <authorList>
            <person name="Bruccoleri R.E."/>
            <person name="Oakeley E.J."/>
            <person name="Faust A.M.E."/>
            <person name="Altorfer M."/>
            <person name="Dessus-Babus S."/>
            <person name="Burckhardt D."/>
            <person name="Oertli M."/>
            <person name="Naumann U."/>
            <person name="Petersen F."/>
            <person name="Wong J."/>
        </authorList>
    </citation>
    <scope>NUCLEOTIDE SEQUENCE</scope>
    <source>
        <strain evidence="9">GSM-AAB239-AS_SAM_17_03QT</strain>
    </source>
</reference>
<keyword evidence="1 5" id="KW-0349">Heme</keyword>
<keyword evidence="2 5" id="KW-0479">Metal-binding</keyword>
<dbReference type="GO" id="GO:0004497">
    <property type="term" value="F:monooxygenase activity"/>
    <property type="evidence" value="ECO:0007669"/>
    <property type="project" value="UniProtKB-KW"/>
</dbReference>
<dbReference type="InterPro" id="IPR001128">
    <property type="entry name" value="Cyt_P450"/>
</dbReference>
<evidence type="ECO:0000256" key="4">
    <source>
        <dbReference type="ARBA" id="ARBA00023004"/>
    </source>
</evidence>
<dbReference type="InterPro" id="IPR050651">
    <property type="entry name" value="Plant_Cytochrome_P450_Monoox"/>
</dbReference>
<feature type="binding site" description="axial binding residue" evidence="5">
    <location>
        <position position="489"/>
    </location>
    <ligand>
        <name>heme</name>
        <dbReference type="ChEBI" id="CHEBI:30413"/>
    </ligand>
    <ligandPart>
        <name>Fe</name>
        <dbReference type="ChEBI" id="CHEBI:18248"/>
    </ligandPart>
</feature>
<proteinExistence type="inferred from homology"/>
<keyword evidence="6" id="KW-0503">Monooxygenase</keyword>
<comment type="cofactor">
    <cofactor evidence="5">
        <name>heme</name>
        <dbReference type="ChEBI" id="CHEBI:30413"/>
    </cofactor>
</comment>
<dbReference type="CDD" id="cd20653">
    <property type="entry name" value="CYP81"/>
    <property type="match status" value="1"/>
</dbReference>
<comment type="caution">
    <text evidence="9">The sequence shown here is derived from an EMBL/GenBank/DDBJ whole genome shotgun (WGS) entry which is preliminary data.</text>
</comment>
<evidence type="ECO:0000313" key="10">
    <source>
        <dbReference type="Proteomes" id="UP001140949"/>
    </source>
</evidence>
<evidence type="ECO:0000256" key="7">
    <source>
        <dbReference type="SAM" id="Coils"/>
    </source>
</evidence>
<evidence type="ECO:0000256" key="8">
    <source>
        <dbReference type="SAM" id="Phobius"/>
    </source>
</evidence>
<dbReference type="InterPro" id="IPR017972">
    <property type="entry name" value="Cyt_P450_CS"/>
</dbReference>
<keyword evidence="4 5" id="KW-0408">Iron</keyword>
<dbReference type="Proteomes" id="UP001140949">
    <property type="component" value="Unassembled WGS sequence"/>
</dbReference>
<keyword evidence="10" id="KW-1185">Reference proteome</keyword>
<evidence type="ECO:0000256" key="2">
    <source>
        <dbReference type="ARBA" id="ARBA00022723"/>
    </source>
</evidence>
<dbReference type="SUPFAM" id="SSF48264">
    <property type="entry name" value="Cytochrome P450"/>
    <property type="match status" value="1"/>
</dbReference>
<comment type="similarity">
    <text evidence="6">Belongs to the cytochrome P450 family.</text>
</comment>
<dbReference type="GO" id="GO:0020037">
    <property type="term" value="F:heme binding"/>
    <property type="evidence" value="ECO:0007669"/>
    <property type="project" value="InterPro"/>
</dbReference>
<evidence type="ECO:0000313" key="9">
    <source>
        <dbReference type="EMBL" id="KAJ6823169.1"/>
    </source>
</evidence>
<dbReference type="AlphaFoldDB" id="A0AAX6G3A2"/>
<dbReference type="PRINTS" id="PR00463">
    <property type="entry name" value="EP450I"/>
</dbReference>
<dbReference type="InterPro" id="IPR036396">
    <property type="entry name" value="Cyt_P450_sf"/>
</dbReference>
<dbReference type="PANTHER" id="PTHR47947">
    <property type="entry name" value="CYTOCHROME P450 82C3-RELATED"/>
    <property type="match status" value="1"/>
</dbReference>
<feature type="coiled-coil region" evidence="7">
    <location>
        <begin position="243"/>
        <end position="270"/>
    </location>
</feature>
<dbReference type="InterPro" id="IPR002401">
    <property type="entry name" value="Cyt_P450_E_grp-I"/>
</dbReference>
<organism evidence="9 10">
    <name type="scientific">Iris pallida</name>
    <name type="common">Sweet iris</name>
    <dbReference type="NCBI Taxonomy" id="29817"/>
    <lineage>
        <taxon>Eukaryota</taxon>
        <taxon>Viridiplantae</taxon>
        <taxon>Streptophyta</taxon>
        <taxon>Embryophyta</taxon>
        <taxon>Tracheophyta</taxon>
        <taxon>Spermatophyta</taxon>
        <taxon>Magnoliopsida</taxon>
        <taxon>Liliopsida</taxon>
        <taxon>Asparagales</taxon>
        <taxon>Iridaceae</taxon>
        <taxon>Iridoideae</taxon>
        <taxon>Irideae</taxon>
        <taxon>Iris</taxon>
    </lineage>
</organism>
<evidence type="ECO:0000256" key="6">
    <source>
        <dbReference type="RuleBase" id="RU000461"/>
    </source>
</evidence>
<dbReference type="PROSITE" id="PS00086">
    <property type="entry name" value="CYTOCHROME_P450"/>
    <property type="match status" value="1"/>
</dbReference>
<dbReference type="PRINTS" id="PR00385">
    <property type="entry name" value="P450"/>
</dbReference>
<gene>
    <name evidence="9" type="ORF">M6B38_385255</name>
</gene>
<evidence type="ECO:0000256" key="3">
    <source>
        <dbReference type="ARBA" id="ARBA00023002"/>
    </source>
</evidence>
<keyword evidence="3 6" id="KW-0560">Oxidoreductase</keyword>
<reference evidence="9" key="2">
    <citation type="submission" date="2023-04" db="EMBL/GenBank/DDBJ databases">
        <authorList>
            <person name="Bruccoleri R.E."/>
            <person name="Oakeley E.J."/>
            <person name="Faust A.-M."/>
            <person name="Dessus-Babus S."/>
            <person name="Altorfer M."/>
            <person name="Burckhardt D."/>
            <person name="Oertli M."/>
            <person name="Naumann U."/>
            <person name="Petersen F."/>
            <person name="Wong J."/>
        </authorList>
    </citation>
    <scope>NUCLEOTIDE SEQUENCE</scope>
    <source>
        <strain evidence="9">GSM-AAB239-AS_SAM_17_03QT</strain>
        <tissue evidence="9">Leaf</tissue>
    </source>
</reference>
<dbReference type="PANTHER" id="PTHR47947:SF3">
    <property type="entry name" value="CYTOCHROME P450 81D1-LIKE"/>
    <property type="match status" value="1"/>
</dbReference>
<evidence type="ECO:0000256" key="5">
    <source>
        <dbReference type="PIRSR" id="PIRSR602401-1"/>
    </source>
</evidence>
<sequence length="553" mass="62400">MEDATILYFLSSAVLFAAFLQLLRSGRKRVNLPPSGPYRLPIIGHLHHILSSPLPLHQTLARLASDHGPVLLLRFGSRPVLVVSSPSAAEECLAKNDVVFANRPRLLMGKHLSYNYTNLSSASYGPYWRNLRRFSTLEIFSSARTAALSSLRAGEVRAMLRQLFRSSASGGEQSCSVDMHVKFAELTTNMMMQMIAGRRYYGESGLVGVEEGLRFRRIIEEAFYLSGASNPEDYLPVMKWLGINPLKKRMVKLEEEIDELLQDMVDDQRRHYVERQRQGEEKKTLVHVMLSLQEKDPQFYTDVLIKGTILAQNAKAYTSKRVSREPEKRRKNRKCCPQNGCLAEQRKMLITAGTDTSAGTMEWVLSLLLNHPEVLKKVRAEMDTHVGHDRLLADSDLPNLPYLHNVIKETLRLFPAGPLLAPHESSTECNVAGYDIPRGTMLLVNVYAIHRDPDVWEDPTSFRPERFEGDGAESKGFKHIPFGFGRRGCPGELVGTRIMGLALGSLIQCFEWERVGSEEVDLAERKGLVLPKAVPLVAMYKPRKVMMELLSRL</sequence>
<dbReference type="GO" id="GO:0016705">
    <property type="term" value="F:oxidoreductase activity, acting on paired donors, with incorporation or reduction of molecular oxygen"/>
    <property type="evidence" value="ECO:0007669"/>
    <property type="project" value="InterPro"/>
</dbReference>
<feature type="transmembrane region" description="Helical" evidence="8">
    <location>
        <begin position="6"/>
        <end position="23"/>
    </location>
</feature>
<keyword evidence="8" id="KW-0472">Membrane</keyword>
<keyword evidence="8" id="KW-1133">Transmembrane helix</keyword>